<dbReference type="EMBL" id="CAEZWQ010000046">
    <property type="protein sequence ID" value="CAB4660772.1"/>
    <property type="molecule type" value="Genomic_DNA"/>
</dbReference>
<gene>
    <name evidence="1" type="ORF">UFOPK1795_00920</name>
    <name evidence="2" type="ORF">UFOPK2275_00519</name>
</gene>
<dbReference type="EMBL" id="CAEZUG010000056">
    <property type="protein sequence ID" value="CAB4596773.1"/>
    <property type="molecule type" value="Genomic_DNA"/>
</dbReference>
<evidence type="ECO:0000313" key="2">
    <source>
        <dbReference type="EMBL" id="CAB4660772.1"/>
    </source>
</evidence>
<accession>A0A6J6GBA6</accession>
<reference evidence="1" key="1">
    <citation type="submission" date="2020-05" db="EMBL/GenBank/DDBJ databases">
        <authorList>
            <person name="Chiriac C."/>
            <person name="Salcher M."/>
            <person name="Ghai R."/>
            <person name="Kavagutti S V."/>
        </authorList>
    </citation>
    <scope>NUCLEOTIDE SEQUENCE</scope>
</reference>
<proteinExistence type="predicted"/>
<protein>
    <submittedName>
        <fullName evidence="1">Unannotated protein</fullName>
    </submittedName>
</protein>
<sequence length="438" mass="48494">MKKISILTIILMISTSFMSLSASAAVKPGATCTKLNSTTTTAGYKYTCIKSGKKLLWGKGVKVVVAKATTTPSPSPTPSPTIDQAKAQLALEKLNFKNTMIFRITDSVLERKADNGIYFKSDSRLVADFDPVRVAAYNAVIGHQPATSHPKISIDYQISKSFPKLLEDYSVKLIEETANYWNFAINVPTSFTVKLVTEKDRESVLKDPLMFSGMGPALDRLAAWDPNNQVIFFTGGGGYLYHQSEGSYKGVLMLATSSIAYPERMNFEWPATAFHELTHVIQGYFFKERLPDLTTDQYQAVSPDNFREGTANLFGYAVSLGNLGWYSDALDKNLLNCLNDAGAWVHTQSESDIIDLLNATEIRTPEEAHTMSYPTGALLYEWVLYKYGFDKVQELFKGQGSSSDYAANIKNVLGVSKTELYKEAAPYVLANIKRVLAK</sequence>
<name>A0A6J6GBA6_9ZZZZ</name>
<organism evidence="1">
    <name type="scientific">freshwater metagenome</name>
    <dbReference type="NCBI Taxonomy" id="449393"/>
    <lineage>
        <taxon>unclassified sequences</taxon>
        <taxon>metagenomes</taxon>
        <taxon>ecological metagenomes</taxon>
    </lineage>
</organism>
<evidence type="ECO:0000313" key="1">
    <source>
        <dbReference type="EMBL" id="CAB4596773.1"/>
    </source>
</evidence>
<dbReference type="AlphaFoldDB" id="A0A6J6GBA6"/>